<dbReference type="AlphaFoldDB" id="A0A7W7VZW1"/>
<feature type="transmembrane region" description="Helical" evidence="9">
    <location>
        <begin position="415"/>
        <end position="436"/>
    </location>
</feature>
<feature type="transmembrane region" description="Helical" evidence="9">
    <location>
        <begin position="337"/>
        <end position="356"/>
    </location>
</feature>
<evidence type="ECO:0000256" key="5">
    <source>
        <dbReference type="ARBA" id="ARBA00022692"/>
    </source>
</evidence>
<evidence type="ECO:0000313" key="11">
    <source>
        <dbReference type="Proteomes" id="UP000523007"/>
    </source>
</evidence>
<dbReference type="PANTHER" id="PTHR30047:SF7">
    <property type="entry name" value="HIGH-AFFINITY CHOLINE TRANSPORT PROTEIN"/>
    <property type="match status" value="1"/>
</dbReference>
<dbReference type="Pfam" id="PF02028">
    <property type="entry name" value="BCCT"/>
    <property type="match status" value="1"/>
</dbReference>
<dbReference type="InterPro" id="IPR018093">
    <property type="entry name" value="BCCT_CS"/>
</dbReference>
<dbReference type="PANTHER" id="PTHR30047">
    <property type="entry name" value="HIGH-AFFINITY CHOLINE TRANSPORT PROTEIN-RELATED"/>
    <property type="match status" value="1"/>
</dbReference>
<keyword evidence="11" id="KW-1185">Reference proteome</keyword>
<evidence type="ECO:0000313" key="10">
    <source>
        <dbReference type="EMBL" id="MBB4929247.1"/>
    </source>
</evidence>
<evidence type="ECO:0000256" key="4">
    <source>
        <dbReference type="ARBA" id="ARBA00022475"/>
    </source>
</evidence>
<comment type="similarity">
    <text evidence="2">Belongs to the BCCT transporter (TC 2.A.15) family.</text>
</comment>
<feature type="compositionally biased region" description="Basic and acidic residues" evidence="8">
    <location>
        <begin position="534"/>
        <end position="573"/>
    </location>
</feature>
<comment type="caution">
    <text evidence="10">The sequence shown here is derived from an EMBL/GenBank/DDBJ whole genome shotgun (WGS) entry which is preliminary data.</text>
</comment>
<evidence type="ECO:0000256" key="2">
    <source>
        <dbReference type="ARBA" id="ARBA00005658"/>
    </source>
</evidence>
<dbReference type="PROSITE" id="PS01303">
    <property type="entry name" value="BCCT"/>
    <property type="match status" value="1"/>
</dbReference>
<dbReference type="InterPro" id="IPR000060">
    <property type="entry name" value="BCCT_transptr"/>
</dbReference>
<feature type="transmembrane region" description="Helical" evidence="9">
    <location>
        <begin position="65"/>
        <end position="84"/>
    </location>
</feature>
<evidence type="ECO:0000256" key="1">
    <source>
        <dbReference type="ARBA" id="ARBA00004651"/>
    </source>
</evidence>
<evidence type="ECO:0000256" key="6">
    <source>
        <dbReference type="ARBA" id="ARBA00022989"/>
    </source>
</evidence>
<keyword evidence="6 9" id="KW-1133">Transmembrane helix</keyword>
<dbReference type="Proteomes" id="UP000523007">
    <property type="component" value="Unassembled WGS sequence"/>
</dbReference>
<dbReference type="EMBL" id="JACHJT010000001">
    <property type="protein sequence ID" value="MBB4929247.1"/>
    <property type="molecule type" value="Genomic_DNA"/>
</dbReference>
<dbReference type="GO" id="GO:0022857">
    <property type="term" value="F:transmembrane transporter activity"/>
    <property type="evidence" value="ECO:0007669"/>
    <property type="project" value="InterPro"/>
</dbReference>
<dbReference type="NCBIfam" id="TIGR00842">
    <property type="entry name" value="bcct"/>
    <property type="match status" value="1"/>
</dbReference>
<feature type="transmembrane region" description="Helical" evidence="9">
    <location>
        <begin position="368"/>
        <end position="389"/>
    </location>
</feature>
<feature type="transmembrane region" description="Helical" evidence="9">
    <location>
        <begin position="196"/>
        <end position="222"/>
    </location>
</feature>
<feature type="transmembrane region" description="Helical" evidence="9">
    <location>
        <begin position="158"/>
        <end position="176"/>
    </location>
</feature>
<organism evidence="10 11">
    <name type="scientific">Lipingzhangella halophila</name>
    <dbReference type="NCBI Taxonomy" id="1783352"/>
    <lineage>
        <taxon>Bacteria</taxon>
        <taxon>Bacillati</taxon>
        <taxon>Actinomycetota</taxon>
        <taxon>Actinomycetes</taxon>
        <taxon>Streptosporangiales</taxon>
        <taxon>Nocardiopsidaceae</taxon>
        <taxon>Lipingzhangella</taxon>
    </lineage>
</organism>
<dbReference type="RefSeq" id="WP_184573570.1">
    <property type="nucleotide sequence ID" value="NZ_JACHJT010000001.1"/>
</dbReference>
<gene>
    <name evidence="10" type="ORF">F4561_000067</name>
</gene>
<evidence type="ECO:0000256" key="7">
    <source>
        <dbReference type="ARBA" id="ARBA00023136"/>
    </source>
</evidence>
<feature type="transmembrane region" description="Helical" evidence="9">
    <location>
        <begin position="242"/>
        <end position="263"/>
    </location>
</feature>
<feature type="region of interest" description="Disordered" evidence="8">
    <location>
        <begin position="532"/>
        <end position="573"/>
    </location>
</feature>
<dbReference type="GO" id="GO:0005886">
    <property type="term" value="C:plasma membrane"/>
    <property type="evidence" value="ECO:0007669"/>
    <property type="project" value="UniProtKB-SubCell"/>
</dbReference>
<comment type="subcellular location">
    <subcellularLocation>
        <location evidence="1">Cell membrane</location>
        <topology evidence="1">Multi-pass membrane protein</topology>
    </subcellularLocation>
</comment>
<keyword evidence="4" id="KW-1003">Cell membrane</keyword>
<keyword evidence="7 9" id="KW-0472">Membrane</keyword>
<feature type="transmembrane region" description="Helical" evidence="9">
    <location>
        <begin position="463"/>
        <end position="481"/>
    </location>
</feature>
<accession>A0A7W7VZW1</accession>
<name>A0A7W7VZW1_9ACTN</name>
<keyword evidence="5 9" id="KW-0812">Transmembrane</keyword>
<keyword evidence="3" id="KW-0813">Transport</keyword>
<feature type="transmembrane region" description="Helical" evidence="9">
    <location>
        <begin position="275"/>
        <end position="295"/>
    </location>
</feature>
<protein>
    <submittedName>
        <fullName evidence="10">Choline/glycine/proline betaine transport protein</fullName>
    </submittedName>
</protein>
<evidence type="ECO:0000256" key="8">
    <source>
        <dbReference type="SAM" id="MobiDB-lite"/>
    </source>
</evidence>
<evidence type="ECO:0000256" key="3">
    <source>
        <dbReference type="ARBA" id="ARBA00022448"/>
    </source>
</evidence>
<feature type="transmembrane region" description="Helical" evidence="9">
    <location>
        <begin position="487"/>
        <end position="506"/>
    </location>
</feature>
<feature type="transmembrane region" description="Helical" evidence="9">
    <location>
        <begin position="104"/>
        <end position="125"/>
    </location>
</feature>
<sequence>MPAPDNQEKTSGNAISRYVRTHTNPAVFGISVVIILAFLIAGLAFTDATSSAAAAALEFITTNFGWFYILIATFFLVFVLAVMLSRYGRLRLGPDDSRPQYRTLPWFAMLFTAGMGIGLVFFGVYEAPFHMQNAPIAATSESQAATEAMSLTIFHWGLHPWAIYIVLGMSMGYFCFRRNLPLRPAAGFYPLIGDRIYGWVGNLIDILAVFGTLFGLSTSLGFGAQQVNAGLEEVFGIPINPTVQVLIIALITAIAVVSVMLGIDRGIRRLSVLNLGLAVLLMVIIFAVGPKLYIFTGLANYTGFYLQNLVGTSFEVFHPQTQSQAASWQAGWTLFYWGWWMSWSPFVGMFIARISYGRTLRQFIGGTLLAPVAASIVWFSVLGGTGLYYQLAGRVDIGGSAPEQAMFLLVNELPLGTVAAIAVSLLTVLVVTLFFATSSDSGSLVVDMLTNGGDPHPIRAQRLFWAVTEGAVAAVLLWVGGSTALDALQAASIAAGLPFAVVLLFLSIGLSRALYREPVAAAPSAAWMATTAARRHDLSEHEPISESRTSEATEDESRASEAPEDKEGPSSGG</sequence>
<proteinExistence type="inferred from homology"/>
<evidence type="ECO:0000256" key="9">
    <source>
        <dbReference type="SAM" id="Phobius"/>
    </source>
</evidence>
<reference evidence="10 11" key="1">
    <citation type="submission" date="2020-08" db="EMBL/GenBank/DDBJ databases">
        <title>Sequencing the genomes of 1000 actinobacteria strains.</title>
        <authorList>
            <person name="Klenk H.-P."/>
        </authorList>
    </citation>
    <scope>NUCLEOTIDE SEQUENCE [LARGE SCALE GENOMIC DNA]</scope>
    <source>
        <strain evidence="10 11">DSM 102030</strain>
    </source>
</reference>
<feature type="transmembrane region" description="Helical" evidence="9">
    <location>
        <begin position="26"/>
        <end position="45"/>
    </location>
</feature>